<evidence type="ECO:0000256" key="1">
    <source>
        <dbReference type="ARBA" id="ARBA00022691"/>
    </source>
</evidence>
<reference evidence="6 7" key="1">
    <citation type="submission" date="2016-10" db="EMBL/GenBank/DDBJ databases">
        <authorList>
            <person name="de Groot N.N."/>
        </authorList>
    </citation>
    <scope>NUCLEOTIDE SEQUENCE [LARGE SCALE GENOMIC DNA]</scope>
    <source>
        <strain evidence="6 7">DSM 23310</strain>
    </source>
</reference>
<keyword evidence="4" id="KW-0411">Iron-sulfur</keyword>
<dbReference type="InterPro" id="IPR006638">
    <property type="entry name" value="Elp3/MiaA/NifB-like_rSAM"/>
</dbReference>
<accession>A0A1H2V8D2</accession>
<evidence type="ECO:0000259" key="5">
    <source>
        <dbReference type="PROSITE" id="PS51918"/>
    </source>
</evidence>
<dbReference type="OrthoDB" id="9763993at2"/>
<dbReference type="PROSITE" id="PS51918">
    <property type="entry name" value="RADICAL_SAM"/>
    <property type="match status" value="1"/>
</dbReference>
<keyword evidence="3" id="KW-0408">Iron</keyword>
<evidence type="ECO:0000313" key="7">
    <source>
        <dbReference type="Proteomes" id="UP000198828"/>
    </source>
</evidence>
<proteinExistence type="predicted"/>
<evidence type="ECO:0000256" key="2">
    <source>
        <dbReference type="ARBA" id="ARBA00022723"/>
    </source>
</evidence>
<dbReference type="SFLD" id="SFLDG01067">
    <property type="entry name" value="SPASM/twitch_domain_containing"/>
    <property type="match status" value="1"/>
</dbReference>
<dbReference type="SFLD" id="SFLDS00029">
    <property type="entry name" value="Radical_SAM"/>
    <property type="match status" value="1"/>
</dbReference>
<dbReference type="GO" id="GO:0046872">
    <property type="term" value="F:metal ion binding"/>
    <property type="evidence" value="ECO:0007669"/>
    <property type="project" value="UniProtKB-KW"/>
</dbReference>
<dbReference type="InterPro" id="IPR023885">
    <property type="entry name" value="4Fe4S-binding_SPASM_dom"/>
</dbReference>
<evidence type="ECO:0000313" key="6">
    <source>
        <dbReference type="EMBL" id="SDW64139.1"/>
    </source>
</evidence>
<evidence type="ECO:0000256" key="4">
    <source>
        <dbReference type="ARBA" id="ARBA00023014"/>
    </source>
</evidence>
<dbReference type="InterPro" id="IPR013785">
    <property type="entry name" value="Aldolase_TIM"/>
</dbReference>
<dbReference type="SFLD" id="SFLDG01386">
    <property type="entry name" value="main_SPASM_domain-containing"/>
    <property type="match status" value="1"/>
</dbReference>
<dbReference type="CDD" id="cd01335">
    <property type="entry name" value="Radical_SAM"/>
    <property type="match status" value="1"/>
</dbReference>
<dbReference type="PANTHER" id="PTHR11228:SF7">
    <property type="entry name" value="PQQA PEPTIDE CYCLASE"/>
    <property type="match status" value="1"/>
</dbReference>
<evidence type="ECO:0000256" key="3">
    <source>
        <dbReference type="ARBA" id="ARBA00023004"/>
    </source>
</evidence>
<dbReference type="GO" id="GO:0051536">
    <property type="term" value="F:iron-sulfur cluster binding"/>
    <property type="evidence" value="ECO:0007669"/>
    <property type="project" value="UniProtKB-KW"/>
</dbReference>
<dbReference type="PANTHER" id="PTHR11228">
    <property type="entry name" value="RADICAL SAM DOMAIN PROTEIN"/>
    <property type="match status" value="1"/>
</dbReference>
<dbReference type="AlphaFoldDB" id="A0A1H2V8D2"/>
<dbReference type="SUPFAM" id="SSF102114">
    <property type="entry name" value="Radical SAM enzymes"/>
    <property type="match status" value="1"/>
</dbReference>
<protein>
    <submittedName>
        <fullName evidence="6">Radical SAM additional 4Fe4S-binding SPASM domain-containing protein</fullName>
    </submittedName>
</protein>
<dbReference type="InterPro" id="IPR050377">
    <property type="entry name" value="Radical_SAM_PqqE_MftC-like"/>
</dbReference>
<keyword evidence="1" id="KW-0949">S-adenosyl-L-methionine</keyword>
<gene>
    <name evidence="6" type="ORF">SAMN05660923_01037</name>
</gene>
<dbReference type="EMBL" id="FNNG01000003">
    <property type="protein sequence ID" value="SDW64139.1"/>
    <property type="molecule type" value="Genomic_DNA"/>
</dbReference>
<dbReference type="Pfam" id="PF04055">
    <property type="entry name" value="Radical_SAM"/>
    <property type="match status" value="1"/>
</dbReference>
<dbReference type="SMART" id="SM00729">
    <property type="entry name" value="Elp3"/>
    <property type="match status" value="1"/>
</dbReference>
<dbReference type="RefSeq" id="WP_093751479.1">
    <property type="nucleotide sequence ID" value="NZ_BSYN01000004.1"/>
</dbReference>
<dbReference type="InterPro" id="IPR058240">
    <property type="entry name" value="rSAM_sf"/>
</dbReference>
<dbReference type="Proteomes" id="UP000198828">
    <property type="component" value="Unassembled WGS sequence"/>
</dbReference>
<feature type="domain" description="Radical SAM core" evidence="5">
    <location>
        <begin position="1"/>
        <end position="220"/>
    </location>
</feature>
<dbReference type="NCBIfam" id="TIGR04085">
    <property type="entry name" value="rSAM_more_4Fe4S"/>
    <property type="match status" value="1"/>
</dbReference>
<keyword evidence="2" id="KW-0479">Metal-binding</keyword>
<sequence>MKYSSPTYVPIELTGKCNLKCKHCYGNFPRYEDNEMTTEEIFTLINQLYKLGVFRFELGGGEPTLRDDLLSIIKHIDKYRDINVSIVTNGILWNEKMIYELSKLKGNKKYVHISMDGYDEETYSFLRNNKTAFNKAIETSKMMVEYGIEVAWNFAVGKETYSYLPKVLELAKEMGIPHVRLMVLYNTGRAIEDNVGFNYEEFQNFMIDYIERLVVKSPVPISLALTQPFEFFVPLLEAGYSKEEILEKIPYAVNNLSDDYYNKQTNLACPGGRMLGAIDSVGNMYFCCILTGISEFIGGNIFNNNIKEIWDNSPVFNWIRSIRLEDLKTDCVECKYHSLCGGGCRARAYFYSGDILGVDPLCPFVKKKDKISLEIPVVTKKRIEFPREVKKFESSNAFSVNVKGRSMRIRKEESGGSVFVPHDTYLNINKSGYMILRLLYETKDYEKVIKIISEKYKISNDKSRDIINKYLEKLIAN</sequence>
<dbReference type="InterPro" id="IPR007197">
    <property type="entry name" value="rSAM"/>
</dbReference>
<dbReference type="GO" id="GO:0003824">
    <property type="term" value="F:catalytic activity"/>
    <property type="evidence" value="ECO:0007669"/>
    <property type="project" value="InterPro"/>
</dbReference>
<dbReference type="Gene3D" id="3.20.20.70">
    <property type="entry name" value="Aldolase class I"/>
    <property type="match status" value="1"/>
</dbReference>
<keyword evidence="7" id="KW-1185">Reference proteome</keyword>
<name>A0A1H2V8D2_9FIRM</name>
<dbReference type="Pfam" id="PF13186">
    <property type="entry name" value="SPASM"/>
    <property type="match status" value="1"/>
</dbReference>
<organism evidence="6 7">
    <name type="scientific">Tepidimicrobium xylanilyticum</name>
    <dbReference type="NCBI Taxonomy" id="1123352"/>
    <lineage>
        <taxon>Bacteria</taxon>
        <taxon>Bacillati</taxon>
        <taxon>Bacillota</taxon>
        <taxon>Tissierellia</taxon>
        <taxon>Tissierellales</taxon>
        <taxon>Tepidimicrobiaceae</taxon>
        <taxon>Tepidimicrobium</taxon>
    </lineage>
</organism>